<evidence type="ECO:0000313" key="11">
    <source>
        <dbReference type="Proteomes" id="UP001303587"/>
    </source>
</evidence>
<dbReference type="Pfam" id="PF02416">
    <property type="entry name" value="TatA_B_E"/>
    <property type="match status" value="1"/>
</dbReference>
<dbReference type="Proteomes" id="UP001303587">
    <property type="component" value="Chromosome"/>
</dbReference>
<protein>
    <recommendedName>
        <fullName evidence="9">Sec-independent protein translocase protein TatA</fullName>
    </recommendedName>
</protein>
<comment type="similarity">
    <text evidence="9">Belongs to the TatA/E family.</text>
</comment>
<evidence type="ECO:0000313" key="10">
    <source>
        <dbReference type="EMBL" id="WNY24880.1"/>
    </source>
</evidence>
<dbReference type="GO" id="GO:0033281">
    <property type="term" value="C:TAT protein transport complex"/>
    <property type="evidence" value="ECO:0007669"/>
    <property type="project" value="UniProtKB-UniRule"/>
</dbReference>
<dbReference type="InterPro" id="IPR003369">
    <property type="entry name" value="TatA/B/E"/>
</dbReference>
<gene>
    <name evidence="10" type="primary">tatA_1</name>
    <name evidence="9" type="synonym">tatA</name>
    <name evidence="10" type="ORF">MsAc7_04080</name>
</gene>
<keyword evidence="2 9" id="KW-0813">Transport</keyword>
<dbReference type="EMBL" id="CP131060">
    <property type="protein sequence ID" value="WNY24880.1"/>
    <property type="molecule type" value="Genomic_DNA"/>
</dbReference>
<evidence type="ECO:0000256" key="1">
    <source>
        <dbReference type="ARBA" id="ARBA00004162"/>
    </source>
</evidence>
<dbReference type="GO" id="GO:0008320">
    <property type="term" value="F:protein transmembrane transporter activity"/>
    <property type="evidence" value="ECO:0007669"/>
    <property type="project" value="UniProtKB-UniRule"/>
</dbReference>
<keyword evidence="11" id="KW-1185">Reference proteome</keyword>
<accession>A0AA96V2T9</accession>
<feature type="transmembrane region" description="Helical" evidence="9">
    <location>
        <begin position="6"/>
        <end position="26"/>
    </location>
</feature>
<evidence type="ECO:0000256" key="6">
    <source>
        <dbReference type="ARBA" id="ARBA00022989"/>
    </source>
</evidence>
<name>A0AA96V2T9_9EURY</name>
<reference evidence="10 11" key="1">
    <citation type="submission" date="2023-07" db="EMBL/GenBank/DDBJ databases">
        <title>Closed genoem sequence of Methanosarcinaceae archaeon Ac7.</title>
        <authorList>
            <person name="Poehlein A."/>
            <person name="Protasov E."/>
            <person name="Platt K."/>
            <person name="Reeh H."/>
            <person name="Daniel R."/>
            <person name="Brune A."/>
        </authorList>
    </citation>
    <scope>NUCLEOTIDE SEQUENCE [LARGE SCALE GENOMIC DNA]</scope>
    <source>
        <strain evidence="10 11">Ac7</strain>
    </source>
</reference>
<comment type="subcellular location">
    <subcellularLocation>
        <location evidence="1 9">Cell membrane</location>
        <topology evidence="1 9">Single-pass membrane protein</topology>
    </subcellularLocation>
</comment>
<dbReference type="RefSeq" id="WP_338102943.1">
    <property type="nucleotide sequence ID" value="NZ_CP131060.1"/>
</dbReference>
<dbReference type="PANTHER" id="PTHR42982:SF1">
    <property type="entry name" value="SEC-INDEPENDENT PROTEIN TRANSLOCASE PROTEIN TATA"/>
    <property type="match status" value="1"/>
</dbReference>
<evidence type="ECO:0000256" key="7">
    <source>
        <dbReference type="ARBA" id="ARBA00023010"/>
    </source>
</evidence>
<proteinExistence type="inferred from homology"/>
<keyword evidence="5 9" id="KW-0653">Protein transport</keyword>
<dbReference type="HAMAP" id="MF_00236">
    <property type="entry name" value="TatA_E"/>
    <property type="match status" value="1"/>
</dbReference>
<evidence type="ECO:0000256" key="5">
    <source>
        <dbReference type="ARBA" id="ARBA00022927"/>
    </source>
</evidence>
<dbReference type="AlphaFoldDB" id="A0AA96V2T9"/>
<dbReference type="PANTHER" id="PTHR42982">
    <property type="entry name" value="SEC-INDEPENDENT PROTEIN TRANSLOCASE PROTEIN TATA"/>
    <property type="match status" value="1"/>
</dbReference>
<evidence type="ECO:0000256" key="2">
    <source>
        <dbReference type="ARBA" id="ARBA00022448"/>
    </source>
</evidence>
<evidence type="ECO:0000256" key="3">
    <source>
        <dbReference type="ARBA" id="ARBA00022475"/>
    </source>
</evidence>
<dbReference type="NCBIfam" id="TIGR01411">
    <property type="entry name" value="tatAE"/>
    <property type="match status" value="1"/>
</dbReference>
<comment type="subunit">
    <text evidence="9">Forms a complex with TatC.</text>
</comment>
<evidence type="ECO:0000256" key="9">
    <source>
        <dbReference type="HAMAP-Rule" id="MF_00236"/>
    </source>
</evidence>
<evidence type="ECO:0000256" key="8">
    <source>
        <dbReference type="ARBA" id="ARBA00023136"/>
    </source>
</evidence>
<organism evidence="10 11">
    <name type="scientific">Methanolapillus millepedarum</name>
    <dbReference type="NCBI Taxonomy" id="3028296"/>
    <lineage>
        <taxon>Archaea</taxon>
        <taxon>Methanobacteriati</taxon>
        <taxon>Methanobacteriota</taxon>
        <taxon>Stenosarchaea group</taxon>
        <taxon>Methanomicrobia</taxon>
        <taxon>Methanosarcinales</taxon>
        <taxon>Methanosarcinaceae</taxon>
        <taxon>Methanolapillus</taxon>
    </lineage>
</organism>
<evidence type="ECO:0000256" key="4">
    <source>
        <dbReference type="ARBA" id="ARBA00022692"/>
    </source>
</evidence>
<sequence length="101" mass="11041">MIGGIGTTEIILIVAIIVLLFGAAKLPELARSAGKSAGEFKKAQKEAEISYREFEKSLESTPEVEKDTKIRVMAKEQGIDTKGKTDDELLDEISKKMKGNN</sequence>
<keyword evidence="8 9" id="KW-0472">Membrane</keyword>
<dbReference type="Gene3D" id="1.20.5.3310">
    <property type="match status" value="1"/>
</dbReference>
<dbReference type="GeneID" id="89229528"/>
<dbReference type="GO" id="GO:0043953">
    <property type="term" value="P:protein transport by the Tat complex"/>
    <property type="evidence" value="ECO:0007669"/>
    <property type="project" value="UniProtKB-UniRule"/>
</dbReference>
<comment type="function">
    <text evidence="9">Part of the twin-arginine translocation (Tat) system that transports large folded proteins containing a characteristic twin-arginine motif in their signal peptide across membranes. TatA could form the protein-conducting channel of the Tat system.</text>
</comment>
<dbReference type="InterPro" id="IPR006312">
    <property type="entry name" value="TatA/E"/>
</dbReference>
<keyword evidence="3 9" id="KW-1003">Cell membrane</keyword>
<keyword evidence="4 9" id="KW-0812">Transmembrane</keyword>
<keyword evidence="6 9" id="KW-1133">Transmembrane helix</keyword>
<keyword evidence="7 9" id="KW-0811">Translocation</keyword>